<protein>
    <submittedName>
        <fullName evidence="2">Uncharacterized protein</fullName>
    </submittedName>
</protein>
<feature type="region of interest" description="Disordered" evidence="1">
    <location>
        <begin position="122"/>
        <end position="152"/>
    </location>
</feature>
<dbReference type="EMBL" id="JAIVGD010000011">
    <property type="protein sequence ID" value="KAH0769714.1"/>
    <property type="molecule type" value="Genomic_DNA"/>
</dbReference>
<comment type="caution">
    <text evidence="2">The sequence shown here is derived from an EMBL/GenBank/DDBJ whole genome shotgun (WGS) entry which is preliminary data.</text>
</comment>
<proteinExistence type="predicted"/>
<reference evidence="2 3" key="1">
    <citation type="journal article" date="2021" name="bioRxiv">
        <title>Chromosome-scale and haplotype-resolved genome assembly of a tetraploid potato cultivar.</title>
        <authorList>
            <person name="Sun H."/>
            <person name="Jiao W.-B."/>
            <person name="Krause K."/>
            <person name="Campoy J.A."/>
            <person name="Goel M."/>
            <person name="Folz-Donahue K."/>
            <person name="Kukat C."/>
            <person name="Huettel B."/>
            <person name="Schneeberger K."/>
        </authorList>
    </citation>
    <scope>NUCLEOTIDE SEQUENCE [LARGE SCALE GENOMIC DNA]</scope>
    <source>
        <strain evidence="2">SolTubOtavaFocal</strain>
        <tissue evidence="2">Leaves</tissue>
    </source>
</reference>
<name>A0ABQ7VMH5_SOLTU</name>
<organism evidence="2 3">
    <name type="scientific">Solanum tuberosum</name>
    <name type="common">Potato</name>
    <dbReference type="NCBI Taxonomy" id="4113"/>
    <lineage>
        <taxon>Eukaryota</taxon>
        <taxon>Viridiplantae</taxon>
        <taxon>Streptophyta</taxon>
        <taxon>Embryophyta</taxon>
        <taxon>Tracheophyta</taxon>
        <taxon>Spermatophyta</taxon>
        <taxon>Magnoliopsida</taxon>
        <taxon>eudicotyledons</taxon>
        <taxon>Gunneridae</taxon>
        <taxon>Pentapetalae</taxon>
        <taxon>asterids</taxon>
        <taxon>lamiids</taxon>
        <taxon>Solanales</taxon>
        <taxon>Solanaceae</taxon>
        <taxon>Solanoideae</taxon>
        <taxon>Solaneae</taxon>
        <taxon>Solanum</taxon>
    </lineage>
</organism>
<evidence type="ECO:0000313" key="2">
    <source>
        <dbReference type="EMBL" id="KAH0769714.1"/>
    </source>
</evidence>
<feature type="compositionally biased region" description="Basic and acidic residues" evidence="1">
    <location>
        <begin position="135"/>
        <end position="152"/>
    </location>
</feature>
<sequence>MKQLETFEAINLPGIMLEHLHRIMTVKNGKHEIADGYLLNKVFNHFSMPLGRGVLGTIKQTFSMVTLIECECVEGKIKAKSHVFELFEKQEALKREMEDFTVILGDKEVEIARLKALLQQAQSQGSGTSTNENEEVTRLRDENARLTESNPR</sequence>
<dbReference type="Proteomes" id="UP000826656">
    <property type="component" value="Unassembled WGS sequence"/>
</dbReference>
<keyword evidence="3" id="KW-1185">Reference proteome</keyword>
<accession>A0ABQ7VMH5</accession>
<evidence type="ECO:0000256" key="1">
    <source>
        <dbReference type="SAM" id="MobiDB-lite"/>
    </source>
</evidence>
<evidence type="ECO:0000313" key="3">
    <source>
        <dbReference type="Proteomes" id="UP000826656"/>
    </source>
</evidence>
<gene>
    <name evidence="2" type="ORF">KY290_013695</name>
</gene>